<gene>
    <name evidence="2" type="ORF">SY85_10255</name>
</gene>
<reference evidence="2 3" key="2">
    <citation type="journal article" date="2016" name="Int. J. Syst. Evol. Microbiol.">
        <title>Flavisolibacter tropicus sp. nov., isolated from tropical soil.</title>
        <authorList>
            <person name="Lee J.J."/>
            <person name="Kang M.S."/>
            <person name="Kim G.S."/>
            <person name="Lee C.S."/>
            <person name="Lim S."/>
            <person name="Lee J."/>
            <person name="Roh S.H."/>
            <person name="Kang H."/>
            <person name="Ha J.M."/>
            <person name="Bae S."/>
            <person name="Jung H.Y."/>
            <person name="Kim M.K."/>
        </authorList>
    </citation>
    <scope>NUCLEOTIDE SEQUENCE [LARGE SCALE GENOMIC DNA]</scope>
    <source>
        <strain evidence="2 3">LCS9</strain>
    </source>
</reference>
<dbReference type="Proteomes" id="UP000077177">
    <property type="component" value="Chromosome"/>
</dbReference>
<feature type="compositionally biased region" description="Basic and acidic residues" evidence="1">
    <location>
        <begin position="1"/>
        <end position="19"/>
    </location>
</feature>
<keyword evidence="3" id="KW-1185">Reference proteome</keyword>
<evidence type="ECO:0000256" key="1">
    <source>
        <dbReference type="SAM" id="MobiDB-lite"/>
    </source>
</evidence>
<reference evidence="3" key="1">
    <citation type="submission" date="2015-01" db="EMBL/GenBank/DDBJ databases">
        <title>Flavisolibacter sp./LCS9/ whole genome sequencing.</title>
        <authorList>
            <person name="Kim M.K."/>
            <person name="Srinivasan S."/>
            <person name="Lee J.-J."/>
        </authorList>
    </citation>
    <scope>NUCLEOTIDE SEQUENCE [LARGE SCALE GENOMIC DNA]</scope>
    <source>
        <strain evidence="3">LCS9</strain>
    </source>
</reference>
<name>A0A172TV01_9BACT</name>
<sequence length="109" mass="11997">MSDERRNWEEGSGEERSAGDRQQSTEGKSIVIGQYVLRPLKGATCSGISGSEILLIRGPHFSPFLCAKPVLCIYLCNLREKLVRVTLSFRGGGGWHNKSPVETGLAYQN</sequence>
<dbReference type="EMBL" id="CP011390">
    <property type="protein sequence ID" value="ANE50832.1"/>
    <property type="molecule type" value="Genomic_DNA"/>
</dbReference>
<organism evidence="2 3">
    <name type="scientific">Flavisolibacter tropicus</name>
    <dbReference type="NCBI Taxonomy" id="1492898"/>
    <lineage>
        <taxon>Bacteria</taxon>
        <taxon>Pseudomonadati</taxon>
        <taxon>Bacteroidota</taxon>
        <taxon>Chitinophagia</taxon>
        <taxon>Chitinophagales</taxon>
        <taxon>Chitinophagaceae</taxon>
        <taxon>Flavisolibacter</taxon>
    </lineage>
</organism>
<dbReference type="AlphaFoldDB" id="A0A172TV01"/>
<accession>A0A172TV01</accession>
<evidence type="ECO:0000313" key="3">
    <source>
        <dbReference type="Proteomes" id="UP000077177"/>
    </source>
</evidence>
<protein>
    <submittedName>
        <fullName evidence="2">Uncharacterized protein</fullName>
    </submittedName>
</protein>
<dbReference type="KEGG" id="fla:SY85_10255"/>
<feature type="region of interest" description="Disordered" evidence="1">
    <location>
        <begin position="1"/>
        <end position="26"/>
    </location>
</feature>
<proteinExistence type="predicted"/>
<evidence type="ECO:0000313" key="2">
    <source>
        <dbReference type="EMBL" id="ANE50832.1"/>
    </source>
</evidence>